<gene>
    <name evidence="2" type="ORF">SAMN06296052_10225</name>
</gene>
<evidence type="ECO:0000313" key="3">
    <source>
        <dbReference type="Proteomes" id="UP000198432"/>
    </source>
</evidence>
<accession>A0A239BMH2</accession>
<organism evidence="2 3">
    <name type="scientific">Pontibacter ummariensis</name>
    <dbReference type="NCBI Taxonomy" id="1610492"/>
    <lineage>
        <taxon>Bacteria</taxon>
        <taxon>Pseudomonadati</taxon>
        <taxon>Bacteroidota</taxon>
        <taxon>Cytophagia</taxon>
        <taxon>Cytophagales</taxon>
        <taxon>Hymenobacteraceae</taxon>
        <taxon>Pontibacter</taxon>
    </lineage>
</organism>
<reference evidence="3" key="1">
    <citation type="submission" date="2017-06" db="EMBL/GenBank/DDBJ databases">
        <authorList>
            <person name="Varghese N."/>
            <person name="Submissions S."/>
        </authorList>
    </citation>
    <scope>NUCLEOTIDE SEQUENCE [LARGE SCALE GENOMIC DNA]</scope>
    <source>
        <strain evidence="3">NKM1</strain>
    </source>
</reference>
<proteinExistence type="predicted"/>
<dbReference type="GO" id="GO:0016757">
    <property type="term" value="F:glycosyltransferase activity"/>
    <property type="evidence" value="ECO:0007669"/>
    <property type="project" value="UniProtKB-ARBA"/>
</dbReference>
<feature type="domain" description="Glycosyltransferase subfamily 4-like N-terminal" evidence="1">
    <location>
        <begin position="16"/>
        <end position="116"/>
    </location>
</feature>
<dbReference type="AlphaFoldDB" id="A0A239BMH2"/>
<name>A0A239BMH2_9BACT</name>
<keyword evidence="2" id="KW-0808">Transferase</keyword>
<sequence>MPDILRELKKADKLWIDFSSLFPYFTSIRYLLPGIRVVCNAHNIEYKYLERLNATAKTQLEKRWYQMQALAMKRIELEGFEKCDLVITCSETDKKEVLQHLPNVNVEVLPNGVDVEYFTPASCLTHTPSLLFTGTMSYKANKDAVAYFIDSIFPLILKQFPECTFKIAGAGAKQALKDFVGMKGVEIISDPEDMRPLYNEAWIVVVPLRSGSGTRLKILEAMAMEKPVVSTEVGAEGLLLTNGLELLIAPNDMTFANDVVTLIQDYELAIRISKLGKERASEDYSWERIRGKLKKTIF</sequence>
<dbReference type="CDD" id="cd03801">
    <property type="entry name" value="GT4_PimA-like"/>
    <property type="match status" value="1"/>
</dbReference>
<evidence type="ECO:0000259" key="1">
    <source>
        <dbReference type="Pfam" id="PF13439"/>
    </source>
</evidence>
<dbReference type="SUPFAM" id="SSF53756">
    <property type="entry name" value="UDP-Glycosyltransferase/glycogen phosphorylase"/>
    <property type="match status" value="1"/>
</dbReference>
<dbReference type="InterPro" id="IPR028098">
    <property type="entry name" value="Glyco_trans_4-like_N"/>
</dbReference>
<dbReference type="Pfam" id="PF13439">
    <property type="entry name" value="Glyco_transf_4"/>
    <property type="match status" value="1"/>
</dbReference>
<dbReference type="Pfam" id="PF13692">
    <property type="entry name" value="Glyco_trans_1_4"/>
    <property type="match status" value="1"/>
</dbReference>
<keyword evidence="3" id="KW-1185">Reference proteome</keyword>
<dbReference type="Proteomes" id="UP000198432">
    <property type="component" value="Unassembled WGS sequence"/>
</dbReference>
<evidence type="ECO:0000313" key="2">
    <source>
        <dbReference type="EMBL" id="SNS08822.1"/>
    </source>
</evidence>
<protein>
    <submittedName>
        <fullName evidence="2">Glycosyltransferase involved in cell wall bisynthesis</fullName>
    </submittedName>
</protein>
<dbReference type="PANTHER" id="PTHR12526">
    <property type="entry name" value="GLYCOSYLTRANSFERASE"/>
    <property type="match status" value="1"/>
</dbReference>
<dbReference type="EMBL" id="FZOQ01000002">
    <property type="protein sequence ID" value="SNS08822.1"/>
    <property type="molecule type" value="Genomic_DNA"/>
</dbReference>
<dbReference type="Gene3D" id="3.40.50.2000">
    <property type="entry name" value="Glycogen Phosphorylase B"/>
    <property type="match status" value="2"/>
</dbReference>